<keyword evidence="2" id="KW-1133">Transmembrane helix</keyword>
<reference evidence="4" key="1">
    <citation type="journal article" date="2014" name="Proc. Natl. Acad. Sci. U.S.A.">
        <title>Extensive sampling of basidiomycete genomes demonstrates inadequacy of the white-rot/brown-rot paradigm for wood decay fungi.</title>
        <authorList>
            <person name="Riley R."/>
            <person name="Salamov A.A."/>
            <person name="Brown D.W."/>
            <person name="Nagy L.G."/>
            <person name="Floudas D."/>
            <person name="Held B.W."/>
            <person name="Levasseur A."/>
            <person name="Lombard V."/>
            <person name="Morin E."/>
            <person name="Otillar R."/>
            <person name="Lindquist E.A."/>
            <person name="Sun H."/>
            <person name="LaButti K.M."/>
            <person name="Schmutz J."/>
            <person name="Jabbour D."/>
            <person name="Luo H."/>
            <person name="Baker S.E."/>
            <person name="Pisabarro A.G."/>
            <person name="Walton J.D."/>
            <person name="Blanchette R.A."/>
            <person name="Henrissat B."/>
            <person name="Martin F."/>
            <person name="Cullen D."/>
            <person name="Hibbett D.S."/>
            <person name="Grigoriev I.V."/>
        </authorList>
    </citation>
    <scope>NUCLEOTIDE SEQUENCE [LARGE SCALE GENOMIC DNA]</scope>
    <source>
        <strain evidence="4">MUCL 33604</strain>
    </source>
</reference>
<protein>
    <submittedName>
        <fullName evidence="3">Uncharacterized protein</fullName>
    </submittedName>
</protein>
<feature type="region of interest" description="Disordered" evidence="1">
    <location>
        <begin position="111"/>
        <end position="190"/>
    </location>
</feature>
<accession>A0A067PXS3</accession>
<evidence type="ECO:0000313" key="3">
    <source>
        <dbReference type="EMBL" id="KDQ59484.1"/>
    </source>
</evidence>
<feature type="compositionally biased region" description="Basic and acidic residues" evidence="1">
    <location>
        <begin position="180"/>
        <end position="190"/>
    </location>
</feature>
<proteinExistence type="predicted"/>
<feature type="compositionally biased region" description="Low complexity" evidence="1">
    <location>
        <begin position="114"/>
        <end position="124"/>
    </location>
</feature>
<dbReference type="Proteomes" id="UP000027265">
    <property type="component" value="Unassembled WGS sequence"/>
</dbReference>
<gene>
    <name evidence="3" type="ORF">JAAARDRAFT_33055</name>
</gene>
<feature type="compositionally biased region" description="Low complexity" evidence="1">
    <location>
        <begin position="133"/>
        <end position="149"/>
    </location>
</feature>
<dbReference type="EMBL" id="KL197715">
    <property type="protein sequence ID" value="KDQ59484.1"/>
    <property type="molecule type" value="Genomic_DNA"/>
</dbReference>
<evidence type="ECO:0000256" key="1">
    <source>
        <dbReference type="SAM" id="MobiDB-lite"/>
    </source>
</evidence>
<keyword evidence="4" id="KW-1185">Reference proteome</keyword>
<dbReference type="OrthoDB" id="10372806at2759"/>
<feature type="transmembrane region" description="Helical" evidence="2">
    <location>
        <begin position="20"/>
        <end position="37"/>
    </location>
</feature>
<keyword evidence="2" id="KW-0812">Transmembrane</keyword>
<dbReference type="HOGENOM" id="CLU_1428203_0_0_1"/>
<evidence type="ECO:0000313" key="4">
    <source>
        <dbReference type="Proteomes" id="UP000027265"/>
    </source>
</evidence>
<name>A0A067PXS3_9AGAM</name>
<keyword evidence="2" id="KW-0472">Membrane</keyword>
<dbReference type="AlphaFoldDB" id="A0A067PXS3"/>
<sequence length="190" mass="20721">MASNNSGNDDWMSSNTKDGIAIVLLAIALGGVLWFCVTNKRRRMRQTAVNRNGIMLVQQPPALAFRKESDPWLHAPPSLDQSLLISKGVCDPPTYPASTYHLYDRNAPSPPPAYYSSSSNPTTPEKSEFPMNPNATSPISSPSSTTFPPLRNAHPEVEGENVEGGRPGNVYTRWLGQGTGRRDPTHASFV</sequence>
<dbReference type="InParanoid" id="A0A067PXS3"/>
<organism evidence="3 4">
    <name type="scientific">Jaapia argillacea MUCL 33604</name>
    <dbReference type="NCBI Taxonomy" id="933084"/>
    <lineage>
        <taxon>Eukaryota</taxon>
        <taxon>Fungi</taxon>
        <taxon>Dikarya</taxon>
        <taxon>Basidiomycota</taxon>
        <taxon>Agaricomycotina</taxon>
        <taxon>Agaricomycetes</taxon>
        <taxon>Agaricomycetidae</taxon>
        <taxon>Jaapiales</taxon>
        <taxon>Jaapiaceae</taxon>
        <taxon>Jaapia</taxon>
    </lineage>
</organism>
<evidence type="ECO:0000256" key="2">
    <source>
        <dbReference type="SAM" id="Phobius"/>
    </source>
</evidence>